<comment type="caution">
    <text evidence="2">The sequence shown here is derived from an EMBL/GenBank/DDBJ whole genome shotgun (WGS) entry which is preliminary data.</text>
</comment>
<keyword evidence="1" id="KW-0732">Signal</keyword>
<gene>
    <name evidence="2" type="ORF">RNAN_1186</name>
</gene>
<feature type="signal peptide" evidence="1">
    <location>
        <begin position="1"/>
        <end position="18"/>
    </location>
</feature>
<dbReference type="OrthoDB" id="5776387at2"/>
<evidence type="ECO:0000256" key="1">
    <source>
        <dbReference type="SAM" id="SignalP"/>
    </source>
</evidence>
<dbReference type="AlphaFoldDB" id="I1DVY7"/>
<evidence type="ECO:0000313" key="3">
    <source>
        <dbReference type="Proteomes" id="UP000004374"/>
    </source>
</evidence>
<protein>
    <recommendedName>
        <fullName evidence="4">Secreted protein</fullName>
    </recommendedName>
</protein>
<accession>I1DVY7</accession>
<dbReference type="Proteomes" id="UP000004374">
    <property type="component" value="Unassembled WGS sequence"/>
</dbReference>
<name>I1DVY7_9GAMM</name>
<evidence type="ECO:0008006" key="4">
    <source>
        <dbReference type="Google" id="ProtNLM"/>
    </source>
</evidence>
<keyword evidence="3" id="KW-1185">Reference proteome</keyword>
<organism evidence="2 3">
    <name type="scientific">Rheinheimera nanhaiensis E407-8</name>
    <dbReference type="NCBI Taxonomy" id="562729"/>
    <lineage>
        <taxon>Bacteria</taxon>
        <taxon>Pseudomonadati</taxon>
        <taxon>Pseudomonadota</taxon>
        <taxon>Gammaproteobacteria</taxon>
        <taxon>Chromatiales</taxon>
        <taxon>Chromatiaceae</taxon>
        <taxon>Rheinheimera</taxon>
    </lineage>
</organism>
<evidence type="ECO:0000313" key="2">
    <source>
        <dbReference type="EMBL" id="GAB58215.1"/>
    </source>
</evidence>
<sequence length="108" mass="12100">MKTVLVALIMLFAIGVQADTTAKIDKILMYEGCNLVYIYLVGGVQNKPACHGSNCDYLSFSMARPMAKDYLSVLMMAFAMQKTVSFRTYRDCVDQPMSDTVMYFTVHG</sequence>
<dbReference type="EMBL" id="BAFK01000005">
    <property type="protein sequence ID" value="GAB58215.1"/>
    <property type="molecule type" value="Genomic_DNA"/>
</dbReference>
<feature type="chain" id="PRO_5003638649" description="Secreted protein" evidence="1">
    <location>
        <begin position="19"/>
        <end position="108"/>
    </location>
</feature>
<reference evidence="2 3" key="1">
    <citation type="journal article" date="2012" name="J. Bacteriol.">
        <title>Genome Sequence of the Protease-Producing Bacterium Rheinheimera nanhaiensis E407-8T, Isolated from Deep-Sea Sediment of the South China Sea.</title>
        <authorList>
            <person name="Zhang X.-Y."/>
            <person name="Zhang Y.-J."/>
            <person name="Qin Q.-L."/>
            <person name="Xie B.-B."/>
            <person name="Chen X.-L."/>
            <person name="Zhou B.-C."/>
            <person name="Zhang Y.-Z."/>
        </authorList>
    </citation>
    <scope>NUCLEOTIDE SEQUENCE [LARGE SCALE GENOMIC DNA]</scope>
    <source>
        <strain evidence="2 3">E407-8</strain>
    </source>
</reference>
<proteinExistence type="predicted"/>
<dbReference type="RefSeq" id="WP_008219694.1">
    <property type="nucleotide sequence ID" value="NZ_BAFK01000005.1"/>
</dbReference>